<accession>A0A835C922</accession>
<evidence type="ECO:0000313" key="2">
    <source>
        <dbReference type="Proteomes" id="UP000634136"/>
    </source>
</evidence>
<name>A0A835C922_9FABA</name>
<reference evidence="1" key="1">
    <citation type="submission" date="2020-09" db="EMBL/GenBank/DDBJ databases">
        <title>Genome-Enabled Discovery of Anthraquinone Biosynthesis in Senna tora.</title>
        <authorList>
            <person name="Kang S.-H."/>
            <person name="Pandey R.P."/>
            <person name="Lee C.-M."/>
            <person name="Sim J.-S."/>
            <person name="Jeong J.-T."/>
            <person name="Choi B.-S."/>
            <person name="Jung M."/>
            <person name="Ginzburg D."/>
            <person name="Zhao K."/>
            <person name="Won S.Y."/>
            <person name="Oh T.-J."/>
            <person name="Yu Y."/>
            <person name="Kim N.-H."/>
            <person name="Lee O.R."/>
            <person name="Lee T.-H."/>
            <person name="Bashyal P."/>
            <person name="Kim T.-S."/>
            <person name="Lee W.-H."/>
            <person name="Kawkins C."/>
            <person name="Kim C.-K."/>
            <person name="Kim J.S."/>
            <person name="Ahn B.O."/>
            <person name="Rhee S.Y."/>
            <person name="Sohng J.K."/>
        </authorList>
    </citation>
    <scope>NUCLEOTIDE SEQUENCE</scope>
    <source>
        <tissue evidence="1">Leaf</tissue>
    </source>
</reference>
<dbReference type="Proteomes" id="UP000634136">
    <property type="component" value="Unassembled WGS sequence"/>
</dbReference>
<protein>
    <submittedName>
        <fullName evidence="1">Uncharacterized protein</fullName>
    </submittedName>
</protein>
<organism evidence="1 2">
    <name type="scientific">Senna tora</name>
    <dbReference type="NCBI Taxonomy" id="362788"/>
    <lineage>
        <taxon>Eukaryota</taxon>
        <taxon>Viridiplantae</taxon>
        <taxon>Streptophyta</taxon>
        <taxon>Embryophyta</taxon>
        <taxon>Tracheophyta</taxon>
        <taxon>Spermatophyta</taxon>
        <taxon>Magnoliopsida</taxon>
        <taxon>eudicotyledons</taxon>
        <taxon>Gunneridae</taxon>
        <taxon>Pentapetalae</taxon>
        <taxon>rosids</taxon>
        <taxon>fabids</taxon>
        <taxon>Fabales</taxon>
        <taxon>Fabaceae</taxon>
        <taxon>Caesalpinioideae</taxon>
        <taxon>Cassia clade</taxon>
        <taxon>Senna</taxon>
    </lineage>
</organism>
<keyword evidence="2" id="KW-1185">Reference proteome</keyword>
<proteinExistence type="predicted"/>
<dbReference type="EMBL" id="JAAIUW010000004">
    <property type="protein sequence ID" value="KAF7835124.1"/>
    <property type="molecule type" value="Genomic_DNA"/>
</dbReference>
<evidence type="ECO:0000313" key="1">
    <source>
        <dbReference type="EMBL" id="KAF7835124.1"/>
    </source>
</evidence>
<comment type="caution">
    <text evidence="1">The sequence shown here is derived from an EMBL/GenBank/DDBJ whole genome shotgun (WGS) entry which is preliminary data.</text>
</comment>
<gene>
    <name evidence="1" type="ORF">G2W53_009983</name>
</gene>
<sequence>MAIAPAYPSTSSYHGIEMVLCDSEPDYGSIHHFGFNFVAADRIKSGELDQNILVDVILIGRVFNMFQVHPSSPNDPKTKRVTVDIDDSALGAFATFNSGENVTDAISATNGRYGDEIASYDDKTNSKKYELL</sequence>
<dbReference type="AlphaFoldDB" id="A0A835C922"/>